<evidence type="ECO:0000256" key="3">
    <source>
        <dbReference type="ARBA" id="ARBA00023002"/>
    </source>
</evidence>
<dbReference type="PANTHER" id="PTHR21266">
    <property type="entry name" value="IRON-SULFUR DOMAIN CONTAINING PROTEIN"/>
    <property type="match status" value="1"/>
</dbReference>
<dbReference type="SUPFAM" id="SSF55961">
    <property type="entry name" value="Bet v1-like"/>
    <property type="match status" value="1"/>
</dbReference>
<comment type="caution">
    <text evidence="7">The sequence shown here is derived from an EMBL/GenBank/DDBJ whole genome shotgun (WGS) entry which is preliminary data.</text>
</comment>
<dbReference type="Gene3D" id="3.90.380.10">
    <property type="entry name" value="Naphthalene 1,2-dioxygenase Alpha Subunit, Chain A, domain 1"/>
    <property type="match status" value="1"/>
</dbReference>
<gene>
    <name evidence="7" type="ORF">I2488_02765</name>
</gene>
<dbReference type="EMBL" id="JADQDC010000002">
    <property type="protein sequence ID" value="MBF9149920.1"/>
    <property type="molecule type" value="Genomic_DNA"/>
</dbReference>
<dbReference type="SUPFAM" id="SSF50022">
    <property type="entry name" value="ISP domain"/>
    <property type="match status" value="1"/>
</dbReference>
<dbReference type="Proteomes" id="UP000600799">
    <property type="component" value="Unassembled WGS sequence"/>
</dbReference>
<feature type="domain" description="Rieske" evidence="6">
    <location>
        <begin position="22"/>
        <end position="123"/>
    </location>
</feature>
<dbReference type="Gene3D" id="2.102.10.10">
    <property type="entry name" value="Rieske [2Fe-2S] iron-sulphur domain"/>
    <property type="match status" value="1"/>
</dbReference>
<dbReference type="RefSeq" id="WP_196274301.1">
    <property type="nucleotide sequence ID" value="NZ_JADQDC010000002.1"/>
</dbReference>
<proteinExistence type="predicted"/>
<evidence type="ECO:0000313" key="7">
    <source>
        <dbReference type="EMBL" id="MBF9149920.1"/>
    </source>
</evidence>
<keyword evidence="3" id="KW-0560">Oxidoreductase</keyword>
<evidence type="ECO:0000256" key="1">
    <source>
        <dbReference type="ARBA" id="ARBA00022714"/>
    </source>
</evidence>
<evidence type="ECO:0000256" key="2">
    <source>
        <dbReference type="ARBA" id="ARBA00022723"/>
    </source>
</evidence>
<keyword evidence="8" id="KW-1185">Reference proteome</keyword>
<keyword evidence="2" id="KW-0479">Metal-binding</keyword>
<reference evidence="7 8" key="1">
    <citation type="submission" date="2020-11" db="EMBL/GenBank/DDBJ databases">
        <title>The genome sequence of Novosphingobium sp. 1Y9A.</title>
        <authorList>
            <person name="Liu Y."/>
        </authorList>
    </citation>
    <scope>NUCLEOTIDE SEQUENCE [LARGE SCALE GENOMIC DNA]</scope>
    <source>
        <strain evidence="7 8">1Y9A</strain>
    </source>
</reference>
<dbReference type="PROSITE" id="PS51296">
    <property type="entry name" value="RIESKE"/>
    <property type="match status" value="1"/>
</dbReference>
<dbReference type="PANTHER" id="PTHR21266:SF60">
    <property type="entry name" value="3-KETOSTEROID-9-ALPHA-MONOOXYGENASE, OXYGENASE COMPONENT"/>
    <property type="match status" value="1"/>
</dbReference>
<evidence type="ECO:0000259" key="6">
    <source>
        <dbReference type="PROSITE" id="PS51296"/>
    </source>
</evidence>
<dbReference type="Pfam" id="PF00355">
    <property type="entry name" value="Rieske"/>
    <property type="match status" value="1"/>
</dbReference>
<name>A0ABS0HCD4_9SPHN</name>
<dbReference type="InterPro" id="IPR017941">
    <property type="entry name" value="Rieske_2Fe-2S"/>
</dbReference>
<evidence type="ECO:0000256" key="4">
    <source>
        <dbReference type="ARBA" id="ARBA00023004"/>
    </source>
</evidence>
<dbReference type="InterPro" id="IPR044043">
    <property type="entry name" value="VanA_C_cat"/>
</dbReference>
<dbReference type="Pfam" id="PF19112">
    <property type="entry name" value="VanA_C"/>
    <property type="match status" value="1"/>
</dbReference>
<protein>
    <submittedName>
        <fullName evidence="7">Aromatic ring-hydroxylating dioxygenase subunit alpha</fullName>
    </submittedName>
</protein>
<keyword evidence="4" id="KW-0408">Iron</keyword>
<dbReference type="InterPro" id="IPR050584">
    <property type="entry name" value="Cholesterol_7-desaturase"/>
</dbReference>
<dbReference type="InterPro" id="IPR036922">
    <property type="entry name" value="Rieske_2Fe-2S_sf"/>
</dbReference>
<organism evidence="7 8">
    <name type="scientific">Novosphingobium jiangmenense</name>
    <dbReference type="NCBI Taxonomy" id="2791981"/>
    <lineage>
        <taxon>Bacteria</taxon>
        <taxon>Pseudomonadati</taxon>
        <taxon>Pseudomonadota</taxon>
        <taxon>Alphaproteobacteria</taxon>
        <taxon>Sphingomonadales</taxon>
        <taxon>Sphingomonadaceae</taxon>
        <taxon>Novosphingobium</taxon>
    </lineage>
</organism>
<keyword evidence="7" id="KW-0223">Dioxygenase</keyword>
<accession>A0ABS0HCD4</accession>
<keyword evidence="1" id="KW-0001">2Fe-2S</keyword>
<dbReference type="GO" id="GO:0051213">
    <property type="term" value="F:dioxygenase activity"/>
    <property type="evidence" value="ECO:0007669"/>
    <property type="project" value="UniProtKB-KW"/>
</dbReference>
<sequence>MSSGPVPKLSAQPQATYLRNTWYVAGWASDLGAEPQQRTFLEEPVALFRDAEGVAQAITGRCPHRFAPLGHGTVIDGALMCPYHGLRFSGEGRCIHNPHPGGQLPDARLQVYPLVERHALLWIWMGDPEKADPALIPDFAWLSDPKWEAVRGATVAEGHYELYSDNILDLSHANFVHPALVASAFTEGERKFWQDAESVFAEYVRLNDELSVGISAVMGTEGRKQDFYGLVQWHAPAVLYFDFRAGDPGTPREQCTLLPSLHAFTPETPDTTHYFWATARDYKLGDAEFTAAMRGALEFAFEQEDMPIIRDSHRLMRGQDFWDLRPLILNGDGGGVRARRMLQRLIDRERQSIQEDANGNARQV</sequence>
<evidence type="ECO:0000256" key="5">
    <source>
        <dbReference type="ARBA" id="ARBA00023014"/>
    </source>
</evidence>
<keyword evidence="5" id="KW-0411">Iron-sulfur</keyword>
<evidence type="ECO:0000313" key="8">
    <source>
        <dbReference type="Proteomes" id="UP000600799"/>
    </source>
</evidence>